<dbReference type="InterPro" id="IPR027417">
    <property type="entry name" value="P-loop_NTPase"/>
</dbReference>
<dbReference type="GO" id="GO:0016301">
    <property type="term" value="F:kinase activity"/>
    <property type="evidence" value="ECO:0007669"/>
    <property type="project" value="UniProtKB-KW"/>
</dbReference>
<dbReference type="EMBL" id="JACOPO010000001">
    <property type="protein sequence ID" value="MBC5721510.1"/>
    <property type="molecule type" value="Genomic_DNA"/>
</dbReference>
<keyword evidence="1" id="KW-0808">Transferase</keyword>
<sequence length="198" mass="22495">MVHKIICIGRQFGSGGHEIAVRTGAKLGIRVYERDILHLACKYGELAVKTLEKADETATNPFLFQGVYEGNQHIVRGLPTSEVLFALQSHEIRRLASEEDCIFVGRCAGYVLRDAEVRLLKVFVRAPFEYRVRRKMAQEGLSPGKAVRMVKRMDKRRRAYYEHYTGQEWGSGCDLELDMGAQTADEAVEKIEKLYLAL</sequence>
<dbReference type="Pfam" id="PF13189">
    <property type="entry name" value="Cytidylate_kin2"/>
    <property type="match status" value="1"/>
</dbReference>
<dbReference type="Gene3D" id="3.40.50.300">
    <property type="entry name" value="P-loop containing nucleotide triphosphate hydrolases"/>
    <property type="match status" value="1"/>
</dbReference>
<reference evidence="1" key="1">
    <citation type="submission" date="2020-08" db="EMBL/GenBank/DDBJ databases">
        <title>Genome public.</title>
        <authorList>
            <person name="Liu C."/>
            <person name="Sun Q."/>
        </authorList>
    </citation>
    <scope>NUCLEOTIDE SEQUENCE</scope>
    <source>
        <strain evidence="1">NSJ-23</strain>
    </source>
</reference>
<protein>
    <submittedName>
        <fullName evidence="1">Cytidylate kinase-like family protein</fullName>
    </submittedName>
</protein>
<organism evidence="1 2">
    <name type="scientific">Flintibacter hominis</name>
    <dbReference type="NCBI Taxonomy" id="2763048"/>
    <lineage>
        <taxon>Bacteria</taxon>
        <taxon>Bacillati</taxon>
        <taxon>Bacillota</taxon>
        <taxon>Clostridia</taxon>
        <taxon>Eubacteriales</taxon>
        <taxon>Flintibacter</taxon>
    </lineage>
</organism>
<keyword evidence="1" id="KW-0418">Kinase</keyword>
<keyword evidence="2" id="KW-1185">Reference proteome</keyword>
<dbReference type="RefSeq" id="WP_186851941.1">
    <property type="nucleotide sequence ID" value="NZ_JACOPO010000001.1"/>
</dbReference>
<dbReference type="Proteomes" id="UP000628736">
    <property type="component" value="Unassembled WGS sequence"/>
</dbReference>
<name>A0A8J6IX09_9FIRM</name>
<comment type="caution">
    <text evidence="1">The sequence shown here is derived from an EMBL/GenBank/DDBJ whole genome shotgun (WGS) entry which is preliminary data.</text>
</comment>
<accession>A0A8J6IX09</accession>
<proteinExistence type="predicted"/>
<evidence type="ECO:0000313" key="1">
    <source>
        <dbReference type="EMBL" id="MBC5721510.1"/>
    </source>
</evidence>
<dbReference type="SUPFAM" id="SSF52540">
    <property type="entry name" value="P-loop containing nucleoside triphosphate hydrolases"/>
    <property type="match status" value="1"/>
</dbReference>
<evidence type="ECO:0000313" key="2">
    <source>
        <dbReference type="Proteomes" id="UP000628736"/>
    </source>
</evidence>
<dbReference type="AlphaFoldDB" id="A0A8J6IX09"/>
<gene>
    <name evidence="1" type="ORF">H8S11_01540</name>
</gene>